<feature type="domain" description="NmrA-like" evidence="3">
    <location>
        <begin position="8"/>
        <end position="141"/>
    </location>
</feature>
<dbReference type="EMBL" id="LYCR01000005">
    <property type="protein sequence ID" value="OGM50039.1"/>
    <property type="molecule type" value="Genomic_DNA"/>
</dbReference>
<dbReference type="STRING" id="109264.A0A1F8AF63"/>
<dbReference type="Gene3D" id="3.40.50.720">
    <property type="entry name" value="NAD(P)-binding Rossmann-like Domain"/>
    <property type="match status" value="1"/>
</dbReference>
<dbReference type="SUPFAM" id="SSF51735">
    <property type="entry name" value="NAD(P)-binding Rossmann-fold domains"/>
    <property type="match status" value="1"/>
</dbReference>
<dbReference type="GeneID" id="34444634"/>
<dbReference type="RefSeq" id="XP_022393756.1">
    <property type="nucleotide sequence ID" value="XM_022528374.1"/>
</dbReference>
<dbReference type="PANTHER" id="PTHR42748:SF11">
    <property type="entry name" value="NMRA-LIKE DOMAIN-CONTAINING PROTEIN"/>
    <property type="match status" value="1"/>
</dbReference>
<comment type="similarity">
    <text evidence="1">Belongs to the NmrA-type oxidoreductase family.</text>
</comment>
<sequence length="141" mass="15397">MDIVRLQTVFGATGLHGGSVIDYVLNDPELSQQYRIRAITRNVDSEKAQQLKEKVEVVQGDVLSQFSLKEALNDAHTIFAMTTPTPDPDGLETEYQSAKTIADVTIEKGAEYIIFGTLPPVSEISGGKYTQVTPVEAKAQI</sequence>
<evidence type="ECO:0000256" key="2">
    <source>
        <dbReference type="ARBA" id="ARBA00022857"/>
    </source>
</evidence>
<dbReference type="PANTHER" id="PTHR42748">
    <property type="entry name" value="NITROGEN METABOLITE REPRESSION PROTEIN NMRA FAMILY MEMBER"/>
    <property type="match status" value="1"/>
</dbReference>
<gene>
    <name evidence="4" type="ORF">ABOM_001244</name>
</gene>
<evidence type="ECO:0000313" key="4">
    <source>
        <dbReference type="EMBL" id="OGM50039.1"/>
    </source>
</evidence>
<dbReference type="InterPro" id="IPR036291">
    <property type="entry name" value="NAD(P)-bd_dom_sf"/>
</dbReference>
<dbReference type="Proteomes" id="UP000179179">
    <property type="component" value="Unassembled WGS sequence"/>
</dbReference>
<name>A0A1F8AF63_9EURO</name>
<keyword evidence="2" id="KW-0521">NADP</keyword>
<protein>
    <submittedName>
        <fullName evidence="4">Hscarg dehydrogenase</fullName>
    </submittedName>
</protein>
<evidence type="ECO:0000256" key="1">
    <source>
        <dbReference type="ARBA" id="ARBA00006328"/>
    </source>
</evidence>
<dbReference type="InterPro" id="IPR008030">
    <property type="entry name" value="NmrA-like"/>
</dbReference>
<organism evidence="4 5">
    <name type="scientific">Aspergillus bombycis</name>
    <dbReference type="NCBI Taxonomy" id="109264"/>
    <lineage>
        <taxon>Eukaryota</taxon>
        <taxon>Fungi</taxon>
        <taxon>Dikarya</taxon>
        <taxon>Ascomycota</taxon>
        <taxon>Pezizomycotina</taxon>
        <taxon>Eurotiomycetes</taxon>
        <taxon>Eurotiomycetidae</taxon>
        <taxon>Eurotiales</taxon>
        <taxon>Aspergillaceae</taxon>
        <taxon>Aspergillus</taxon>
    </lineage>
</organism>
<dbReference type="OrthoDB" id="3358371at2759"/>
<proteinExistence type="inferred from homology"/>
<dbReference type="GO" id="GO:0005634">
    <property type="term" value="C:nucleus"/>
    <property type="evidence" value="ECO:0007669"/>
    <property type="project" value="TreeGrafter"/>
</dbReference>
<accession>A0A1F8AF63</accession>
<evidence type="ECO:0000259" key="3">
    <source>
        <dbReference type="Pfam" id="PF05368"/>
    </source>
</evidence>
<evidence type="ECO:0000313" key="5">
    <source>
        <dbReference type="Proteomes" id="UP000179179"/>
    </source>
</evidence>
<keyword evidence="5" id="KW-1185">Reference proteome</keyword>
<dbReference type="AlphaFoldDB" id="A0A1F8AF63"/>
<dbReference type="InterPro" id="IPR051164">
    <property type="entry name" value="NmrA-like_oxidored"/>
</dbReference>
<reference evidence="4 5" key="1">
    <citation type="journal article" date="2016" name="Genome Biol. Evol.">
        <title>Draft genome sequence of an aflatoxigenic Aspergillus species, A. bombycis.</title>
        <authorList>
            <person name="Moore G.G."/>
            <person name="Mack B.M."/>
            <person name="Beltz S.B."/>
            <person name="Gilbert M.K."/>
        </authorList>
    </citation>
    <scope>NUCLEOTIDE SEQUENCE [LARGE SCALE GENOMIC DNA]</scope>
    <source>
        <strain evidence="5">NRRL 26010</strain>
    </source>
</reference>
<dbReference type="Pfam" id="PF05368">
    <property type="entry name" value="NmrA"/>
    <property type="match status" value="1"/>
</dbReference>
<comment type="caution">
    <text evidence="4">The sequence shown here is derived from an EMBL/GenBank/DDBJ whole genome shotgun (WGS) entry which is preliminary data.</text>
</comment>